<feature type="transmembrane region" description="Helical" evidence="2">
    <location>
        <begin position="12"/>
        <end position="35"/>
    </location>
</feature>
<keyword evidence="5" id="KW-1185">Reference proteome</keyword>
<dbReference type="Gene3D" id="3.30.700.10">
    <property type="entry name" value="Glycoprotein, Type 4 Pilin"/>
    <property type="match status" value="1"/>
</dbReference>
<organism evidence="4 5">
    <name type="scientific">Pseudobythopirellula maris</name>
    <dbReference type="NCBI Taxonomy" id="2527991"/>
    <lineage>
        <taxon>Bacteria</taxon>
        <taxon>Pseudomonadati</taxon>
        <taxon>Planctomycetota</taxon>
        <taxon>Planctomycetia</taxon>
        <taxon>Pirellulales</taxon>
        <taxon>Lacipirellulaceae</taxon>
        <taxon>Pseudobythopirellula</taxon>
    </lineage>
</organism>
<gene>
    <name evidence="4" type="primary">xcpT_14</name>
    <name evidence="4" type="ORF">Mal64_27600</name>
</gene>
<feature type="compositionally biased region" description="Polar residues" evidence="1">
    <location>
        <begin position="356"/>
        <end position="372"/>
    </location>
</feature>
<dbReference type="NCBIfam" id="TIGR04294">
    <property type="entry name" value="pre_pil_HX9DG"/>
    <property type="match status" value="1"/>
</dbReference>
<dbReference type="EMBL" id="SJPQ01000003">
    <property type="protein sequence ID" value="TWT87222.1"/>
    <property type="molecule type" value="Genomic_DNA"/>
</dbReference>
<dbReference type="Pfam" id="PF07596">
    <property type="entry name" value="SBP_bac_10"/>
    <property type="match status" value="1"/>
</dbReference>
<feature type="region of interest" description="Disordered" evidence="1">
    <location>
        <begin position="353"/>
        <end position="372"/>
    </location>
</feature>
<dbReference type="OrthoDB" id="255848at2"/>
<dbReference type="InterPro" id="IPR045584">
    <property type="entry name" value="Pilin-like"/>
</dbReference>
<evidence type="ECO:0000313" key="5">
    <source>
        <dbReference type="Proteomes" id="UP000315440"/>
    </source>
</evidence>
<accession>A0A5C5ZIK9</accession>
<evidence type="ECO:0000259" key="3">
    <source>
        <dbReference type="Pfam" id="PF07596"/>
    </source>
</evidence>
<dbReference type="PANTHER" id="PTHR30093">
    <property type="entry name" value="GENERAL SECRETION PATHWAY PROTEIN G"/>
    <property type="match status" value="1"/>
</dbReference>
<evidence type="ECO:0000256" key="1">
    <source>
        <dbReference type="SAM" id="MobiDB-lite"/>
    </source>
</evidence>
<dbReference type="InterPro" id="IPR012902">
    <property type="entry name" value="N_methyl_site"/>
</dbReference>
<dbReference type="InterPro" id="IPR027558">
    <property type="entry name" value="Pre_pil_HX9DG_C"/>
</dbReference>
<proteinExistence type="predicted"/>
<keyword evidence="2" id="KW-0472">Membrane</keyword>
<dbReference type="Pfam" id="PF07963">
    <property type="entry name" value="N_methyl"/>
    <property type="match status" value="1"/>
</dbReference>
<dbReference type="InterPro" id="IPR011453">
    <property type="entry name" value="DUF1559"/>
</dbReference>
<evidence type="ECO:0000313" key="4">
    <source>
        <dbReference type="EMBL" id="TWT87222.1"/>
    </source>
</evidence>
<reference evidence="4 5" key="1">
    <citation type="submission" date="2019-02" db="EMBL/GenBank/DDBJ databases">
        <title>Deep-cultivation of Planctomycetes and their phenomic and genomic characterization uncovers novel biology.</title>
        <authorList>
            <person name="Wiegand S."/>
            <person name="Jogler M."/>
            <person name="Boedeker C."/>
            <person name="Pinto D."/>
            <person name="Vollmers J."/>
            <person name="Rivas-Marin E."/>
            <person name="Kohn T."/>
            <person name="Peeters S.H."/>
            <person name="Heuer A."/>
            <person name="Rast P."/>
            <person name="Oberbeckmann S."/>
            <person name="Bunk B."/>
            <person name="Jeske O."/>
            <person name="Meyerdierks A."/>
            <person name="Storesund J.E."/>
            <person name="Kallscheuer N."/>
            <person name="Luecker S."/>
            <person name="Lage O.M."/>
            <person name="Pohl T."/>
            <person name="Merkel B.J."/>
            <person name="Hornburger P."/>
            <person name="Mueller R.-W."/>
            <person name="Bruemmer F."/>
            <person name="Labrenz M."/>
            <person name="Spormann A.M."/>
            <person name="Op Den Camp H."/>
            <person name="Overmann J."/>
            <person name="Amann R."/>
            <person name="Jetten M.S.M."/>
            <person name="Mascher T."/>
            <person name="Medema M.H."/>
            <person name="Devos D.P."/>
            <person name="Kaster A.-K."/>
            <person name="Ovreas L."/>
            <person name="Rohde M."/>
            <person name="Galperin M.Y."/>
            <person name="Jogler C."/>
        </authorList>
    </citation>
    <scope>NUCLEOTIDE SEQUENCE [LARGE SCALE GENOMIC DNA]</scope>
    <source>
        <strain evidence="4 5">Mal64</strain>
    </source>
</reference>
<name>A0A5C5ZIK9_9BACT</name>
<dbReference type="NCBIfam" id="TIGR02532">
    <property type="entry name" value="IV_pilin_GFxxxE"/>
    <property type="match status" value="1"/>
</dbReference>
<dbReference type="AlphaFoldDB" id="A0A5C5ZIK9"/>
<dbReference type="SUPFAM" id="SSF54523">
    <property type="entry name" value="Pili subunits"/>
    <property type="match status" value="1"/>
</dbReference>
<sequence length="372" mass="40965">MQRPSLTKKSAFTLVELLVVIAIIGILVALLLPAVQSAREAARRTQCKNQVKQLALACLLHEDVNGFLPTGGWSSAFTGDPNRGFGETQPGSWLFSVLPFIEEQGVWDLGSGMQGDPAAWAIASTKAHQTPITSFYCPSRRQARVYRCRWGGMLEQTWIMNVAINEGVVVSDYAANVGDSAAFAAYEFSGANQMWWPTNGYEGADAPAGGRRGPKWSDTNDSDSVLYQTGVMFYRSELGLNRITDGLSKTYLLGEKFMEPRLYDPTGERDNTFSYAANQGAYAGFEWENGKVAWGPDSLEDIEFFEPRQDTDGLSFERSPPFGSAHPGVFNMGFCDGSVQSVSYEIDMRSHRDNANRLNGSDSNSINWPDGY</sequence>
<dbReference type="Proteomes" id="UP000315440">
    <property type="component" value="Unassembled WGS sequence"/>
</dbReference>
<keyword evidence="2" id="KW-1133">Transmembrane helix</keyword>
<protein>
    <submittedName>
        <fullName evidence="4">Type II secretion system protein G</fullName>
    </submittedName>
</protein>
<dbReference type="PANTHER" id="PTHR30093:SF2">
    <property type="entry name" value="TYPE II SECRETION SYSTEM PROTEIN H"/>
    <property type="match status" value="1"/>
</dbReference>
<feature type="domain" description="DUF1559" evidence="3">
    <location>
        <begin position="36"/>
        <end position="348"/>
    </location>
</feature>
<dbReference type="RefSeq" id="WP_146401178.1">
    <property type="nucleotide sequence ID" value="NZ_SJPQ01000003.1"/>
</dbReference>
<keyword evidence="2" id="KW-0812">Transmembrane</keyword>
<comment type="caution">
    <text evidence="4">The sequence shown here is derived from an EMBL/GenBank/DDBJ whole genome shotgun (WGS) entry which is preliminary data.</text>
</comment>
<evidence type="ECO:0000256" key="2">
    <source>
        <dbReference type="SAM" id="Phobius"/>
    </source>
</evidence>